<dbReference type="AlphaFoldDB" id="A0A6M3IS23"/>
<reference evidence="1" key="1">
    <citation type="submission" date="2020-03" db="EMBL/GenBank/DDBJ databases">
        <title>The deep terrestrial virosphere.</title>
        <authorList>
            <person name="Holmfeldt K."/>
            <person name="Nilsson E."/>
            <person name="Simone D."/>
            <person name="Lopez-Fernandez M."/>
            <person name="Wu X."/>
            <person name="de Brujin I."/>
            <person name="Lundin D."/>
            <person name="Andersson A."/>
            <person name="Bertilsson S."/>
            <person name="Dopson M."/>
        </authorList>
    </citation>
    <scope>NUCLEOTIDE SEQUENCE</scope>
    <source>
        <strain evidence="1">MM415B01320</strain>
    </source>
</reference>
<gene>
    <name evidence="1" type="ORF">MM415B01320_0013</name>
</gene>
<accession>A0A6M3IS23</accession>
<dbReference type="EMBL" id="MT141362">
    <property type="protein sequence ID" value="QJA59262.1"/>
    <property type="molecule type" value="Genomic_DNA"/>
</dbReference>
<protein>
    <submittedName>
        <fullName evidence="1">Uncharacterized protein</fullName>
    </submittedName>
</protein>
<sequence>MPLSKERNRERMRVARSLVQPKPDTAIPKPAWLVQPNAYLSGHMAYCPDYNPVKPSDHWKHCPFISPMLRTA</sequence>
<proteinExistence type="predicted"/>
<evidence type="ECO:0000313" key="1">
    <source>
        <dbReference type="EMBL" id="QJA59262.1"/>
    </source>
</evidence>
<name>A0A6M3IS23_9ZZZZ</name>
<organism evidence="1">
    <name type="scientific">viral metagenome</name>
    <dbReference type="NCBI Taxonomy" id="1070528"/>
    <lineage>
        <taxon>unclassified sequences</taxon>
        <taxon>metagenomes</taxon>
        <taxon>organismal metagenomes</taxon>
    </lineage>
</organism>